<dbReference type="EMBL" id="JAANER010000004">
    <property type="protein sequence ID" value="KAG9190173.1"/>
    <property type="molecule type" value="Genomic_DNA"/>
</dbReference>
<name>A0AAD4FJN2_9PLEO</name>
<evidence type="ECO:0008006" key="3">
    <source>
        <dbReference type="Google" id="ProtNLM"/>
    </source>
</evidence>
<organism evidence="1 2">
    <name type="scientific">Alternaria panax</name>
    <dbReference type="NCBI Taxonomy" id="48097"/>
    <lineage>
        <taxon>Eukaryota</taxon>
        <taxon>Fungi</taxon>
        <taxon>Dikarya</taxon>
        <taxon>Ascomycota</taxon>
        <taxon>Pezizomycotina</taxon>
        <taxon>Dothideomycetes</taxon>
        <taxon>Pleosporomycetidae</taxon>
        <taxon>Pleosporales</taxon>
        <taxon>Pleosporineae</taxon>
        <taxon>Pleosporaceae</taxon>
        <taxon>Alternaria</taxon>
        <taxon>Alternaria sect. Panax</taxon>
    </lineage>
</organism>
<proteinExistence type="predicted"/>
<dbReference type="Proteomes" id="UP001199106">
    <property type="component" value="Unassembled WGS sequence"/>
</dbReference>
<comment type="caution">
    <text evidence="1">The sequence shown here is derived from an EMBL/GenBank/DDBJ whole genome shotgun (WGS) entry which is preliminary data.</text>
</comment>
<keyword evidence="2" id="KW-1185">Reference proteome</keyword>
<reference evidence="1" key="1">
    <citation type="submission" date="2021-07" db="EMBL/GenBank/DDBJ databases">
        <title>Genome Resource of American Ginseng Black Spot Pathogen Alternaria panax.</title>
        <authorList>
            <person name="Qiu C."/>
            <person name="Wang W."/>
            <person name="Liu Z."/>
        </authorList>
    </citation>
    <scope>NUCLEOTIDE SEQUENCE</scope>
    <source>
        <strain evidence="1">BNCC115425</strain>
    </source>
</reference>
<gene>
    <name evidence="1" type="ORF">G6011_08261</name>
</gene>
<dbReference type="AlphaFoldDB" id="A0AAD4FJN2"/>
<protein>
    <recommendedName>
        <fullName evidence="3">CHAT domain-containing protein</fullName>
    </recommendedName>
</protein>
<evidence type="ECO:0000313" key="2">
    <source>
        <dbReference type="Proteomes" id="UP001199106"/>
    </source>
</evidence>
<accession>A0AAD4FJN2</accession>
<evidence type="ECO:0000313" key="1">
    <source>
        <dbReference type="EMBL" id="KAG9190173.1"/>
    </source>
</evidence>
<sequence>MSLSIRKTLRREQDFKASIDDMVQAIKAFVECLIISNCQKTEEISARFRRLIRELDILLEEPYNAELFSQIVEPLRILRITLPELEESRRWLVVLLNIHIAQYMDSDLEETDNLDEAIAEIQLLENKFPDDPIVVAWYSNLVQQHAAKFLATENIDIVDRLIKIISWIRIAPGQNLVDDTSAKELGGVFVKVLQRYYRQNADFRDLHRAVRIYDEFKNYMTIKDPYMPAFLWCALSGASGTWADAGRAFRLVELAMKEHPPTIECFTDSACICIKTVFAVQRLKYSHTKDTTVLDESIASVETLLAEAVNHAQARSYITSELADLLALRGNSKMTKSDQKGAEEDLRKAMILAEAQLAETPARFGAANSVANICGTLFDLTKEQQYIDKAIFSLSAECDLSQSRDEPQFSGDCYNAGCLLLKRNRTFHDTNDRAKALDLLKRGYEYARGNLEMRIFCAQEAAEAREEESYWEEACSLYRLTIDLIRSFELQHMKNVDKQRKISQFGLIATSGAAALLNAGGSVAEALCLLESGRDLLASSLRELRGDISHLQDAYPDLAEELITLRDVIDVSADGGADITSTAIESTSELYKIDRQYAVQQFRKLIHEIRKLPDFTEFLATATIKEMMAGARHGPVVVLNCSRSRCDALIVTVDKLSHVRLSIRDTHVIRKVRQLRVSGVSFELLKWLWDVVVSPVLEELGYDKPPLDGRYPRVWWIPTGHFSLLPIYAAGVHVDKHSNTAIDRVMSSYATSFKSLLDGRQQIRTNQKSNSSTVIRHAALVSMSTTPGLGQHSDLPFAEKEIEEVKGLMVSLNLEVAEPSPNREKVLDELRSSQIFHFAGHGSPDAR</sequence>